<keyword evidence="2" id="KW-1185">Reference proteome</keyword>
<dbReference type="AlphaFoldDB" id="A0AAV4P502"/>
<dbReference type="EMBL" id="BPLR01004114">
    <property type="protein sequence ID" value="GIX92302.1"/>
    <property type="molecule type" value="Genomic_DNA"/>
</dbReference>
<proteinExistence type="predicted"/>
<evidence type="ECO:0008006" key="3">
    <source>
        <dbReference type="Google" id="ProtNLM"/>
    </source>
</evidence>
<organism evidence="1 2">
    <name type="scientific">Caerostris extrusa</name>
    <name type="common">Bark spider</name>
    <name type="synonym">Caerostris bankana</name>
    <dbReference type="NCBI Taxonomy" id="172846"/>
    <lineage>
        <taxon>Eukaryota</taxon>
        <taxon>Metazoa</taxon>
        <taxon>Ecdysozoa</taxon>
        <taxon>Arthropoda</taxon>
        <taxon>Chelicerata</taxon>
        <taxon>Arachnida</taxon>
        <taxon>Araneae</taxon>
        <taxon>Araneomorphae</taxon>
        <taxon>Entelegynae</taxon>
        <taxon>Araneoidea</taxon>
        <taxon>Araneidae</taxon>
        <taxon>Caerostris</taxon>
    </lineage>
</organism>
<sequence>MFLCAANAKIFCHSFQVCHLACKCHKCAGLHSIENCYLNFKSITLVCRSVHCELAQCSRYVKNNGVNINFTHITRKTGQSPTDGVYKHSSFSLEVISRDGTSCH</sequence>
<dbReference type="Proteomes" id="UP001054945">
    <property type="component" value="Unassembled WGS sequence"/>
</dbReference>
<evidence type="ECO:0000313" key="1">
    <source>
        <dbReference type="EMBL" id="GIX92302.1"/>
    </source>
</evidence>
<evidence type="ECO:0000313" key="2">
    <source>
        <dbReference type="Proteomes" id="UP001054945"/>
    </source>
</evidence>
<gene>
    <name evidence="1" type="ORF">CEXT_387111</name>
</gene>
<comment type="caution">
    <text evidence="1">The sequence shown here is derived from an EMBL/GenBank/DDBJ whole genome shotgun (WGS) entry which is preliminary data.</text>
</comment>
<name>A0AAV4P502_CAEEX</name>
<accession>A0AAV4P502</accession>
<reference evidence="1 2" key="1">
    <citation type="submission" date="2021-06" db="EMBL/GenBank/DDBJ databases">
        <title>Caerostris extrusa draft genome.</title>
        <authorList>
            <person name="Kono N."/>
            <person name="Arakawa K."/>
        </authorList>
    </citation>
    <scope>NUCLEOTIDE SEQUENCE [LARGE SCALE GENOMIC DNA]</scope>
</reference>
<protein>
    <recommendedName>
        <fullName evidence="3">Secreted protein</fullName>
    </recommendedName>
</protein>